<dbReference type="GeneID" id="25563614"/>
<proteinExistence type="inferred from homology"/>
<evidence type="ECO:0000256" key="1">
    <source>
        <dbReference type="ARBA" id="ARBA00004370"/>
    </source>
</evidence>
<dbReference type="PANTHER" id="PTHR28525:SF1">
    <property type="entry name" value="REACTIVE OXYGEN SPECIES MODULATOR 1"/>
    <property type="match status" value="1"/>
</dbReference>
<dbReference type="Proteomes" id="UP000054408">
    <property type="component" value="Unassembled WGS sequence"/>
</dbReference>
<dbReference type="PANTHER" id="PTHR28525">
    <property type="entry name" value="REACTIVE OXYGEN SPECIES MODULATOR 1"/>
    <property type="match status" value="1"/>
</dbReference>
<evidence type="ECO:0000256" key="4">
    <source>
        <dbReference type="ARBA" id="ARBA00022989"/>
    </source>
</evidence>
<evidence type="ECO:0000256" key="6">
    <source>
        <dbReference type="SAM" id="Phobius"/>
    </source>
</evidence>
<name>A0A0L0D6U0_THETB</name>
<keyword evidence="4 6" id="KW-1133">Transmembrane helix</keyword>
<evidence type="ECO:0008006" key="9">
    <source>
        <dbReference type="Google" id="ProtNLM"/>
    </source>
</evidence>
<feature type="transmembrane region" description="Helical" evidence="6">
    <location>
        <begin position="35"/>
        <end position="59"/>
    </location>
</feature>
<dbReference type="Pfam" id="PF10247">
    <property type="entry name" value="Romo1"/>
    <property type="match status" value="1"/>
</dbReference>
<protein>
    <recommendedName>
        <fullName evidence="9">Reactive oxygen species modulator 1</fullName>
    </recommendedName>
</protein>
<evidence type="ECO:0000313" key="7">
    <source>
        <dbReference type="EMBL" id="KNC47821.1"/>
    </source>
</evidence>
<comment type="subcellular location">
    <subcellularLocation>
        <location evidence="1">Membrane</location>
    </subcellularLocation>
</comment>
<evidence type="ECO:0000256" key="5">
    <source>
        <dbReference type="ARBA" id="ARBA00023136"/>
    </source>
</evidence>
<dbReference type="InterPro" id="IPR018450">
    <property type="entry name" value="Romo1/Mgr2"/>
</dbReference>
<gene>
    <name evidence="7" type="ORF">AMSG_04050</name>
</gene>
<comment type="similarity">
    <text evidence="2">Belongs to the MGR2 family.</text>
</comment>
<dbReference type="RefSeq" id="XP_013759299.1">
    <property type="nucleotide sequence ID" value="XM_013903845.1"/>
</dbReference>
<organism evidence="7 8">
    <name type="scientific">Thecamonas trahens ATCC 50062</name>
    <dbReference type="NCBI Taxonomy" id="461836"/>
    <lineage>
        <taxon>Eukaryota</taxon>
        <taxon>Apusozoa</taxon>
        <taxon>Apusomonadida</taxon>
        <taxon>Apusomonadidae</taxon>
        <taxon>Thecamonas</taxon>
    </lineage>
</organism>
<feature type="transmembrane region" description="Helical" evidence="6">
    <location>
        <begin position="71"/>
        <end position="93"/>
    </location>
</feature>
<dbReference type="GO" id="GO:0005744">
    <property type="term" value="C:TIM23 mitochondrial import inner membrane translocase complex"/>
    <property type="evidence" value="ECO:0007669"/>
    <property type="project" value="TreeGrafter"/>
</dbReference>
<evidence type="ECO:0000256" key="2">
    <source>
        <dbReference type="ARBA" id="ARBA00007839"/>
    </source>
</evidence>
<keyword evidence="5 6" id="KW-0472">Membrane</keyword>
<sequence>MASDPYSDAALAQHQGFQYERYEPVQQGPSCPTQAMYGAMMGGAVGVSFGVLFGGYTAFANRMGMGDFVRFVGKAAAGSGSTFAVFMAVGAFVRCEEERIANDAAWSHHAARVADAIDVITALRTPDAARIML</sequence>
<evidence type="ECO:0000313" key="8">
    <source>
        <dbReference type="Proteomes" id="UP000054408"/>
    </source>
</evidence>
<evidence type="ECO:0000256" key="3">
    <source>
        <dbReference type="ARBA" id="ARBA00022692"/>
    </source>
</evidence>
<accession>A0A0L0D6U0</accession>
<dbReference type="GO" id="GO:0045039">
    <property type="term" value="P:protein insertion into mitochondrial inner membrane"/>
    <property type="evidence" value="ECO:0007669"/>
    <property type="project" value="TreeGrafter"/>
</dbReference>
<keyword evidence="8" id="KW-1185">Reference proteome</keyword>
<dbReference type="STRING" id="461836.A0A0L0D6U0"/>
<dbReference type="AlphaFoldDB" id="A0A0L0D6U0"/>
<reference evidence="7 8" key="1">
    <citation type="submission" date="2010-05" db="EMBL/GenBank/DDBJ databases">
        <title>The Genome Sequence of Thecamonas trahens ATCC 50062.</title>
        <authorList>
            <consortium name="The Broad Institute Genome Sequencing Platform"/>
            <person name="Russ C."/>
            <person name="Cuomo C."/>
            <person name="Shea T."/>
            <person name="Young S.K."/>
            <person name="Zeng Q."/>
            <person name="Koehrsen M."/>
            <person name="Haas B."/>
            <person name="Borodovsky M."/>
            <person name="Guigo R."/>
            <person name="Alvarado L."/>
            <person name="Berlin A."/>
            <person name="Bochicchio J."/>
            <person name="Borenstein D."/>
            <person name="Chapman S."/>
            <person name="Chen Z."/>
            <person name="Freedman E."/>
            <person name="Gellesch M."/>
            <person name="Goldberg J."/>
            <person name="Griggs A."/>
            <person name="Gujja S."/>
            <person name="Heilman E."/>
            <person name="Heiman D."/>
            <person name="Hepburn T."/>
            <person name="Howarth C."/>
            <person name="Jen D."/>
            <person name="Larson L."/>
            <person name="Mehta T."/>
            <person name="Park D."/>
            <person name="Pearson M."/>
            <person name="Roberts A."/>
            <person name="Saif S."/>
            <person name="Shenoy N."/>
            <person name="Sisk P."/>
            <person name="Stolte C."/>
            <person name="Sykes S."/>
            <person name="Thomson T."/>
            <person name="Walk T."/>
            <person name="White J."/>
            <person name="Yandava C."/>
            <person name="Burger G."/>
            <person name="Gray M.W."/>
            <person name="Holland P.W.H."/>
            <person name="King N."/>
            <person name="Lang F.B.F."/>
            <person name="Roger A.J."/>
            <person name="Ruiz-Trillo I."/>
            <person name="Lander E."/>
            <person name="Nusbaum C."/>
        </authorList>
    </citation>
    <scope>NUCLEOTIDE SEQUENCE [LARGE SCALE GENOMIC DNA]</scope>
    <source>
        <strain evidence="7 8">ATCC 50062</strain>
    </source>
</reference>
<dbReference type="EMBL" id="GL349448">
    <property type="protein sequence ID" value="KNC47821.1"/>
    <property type="molecule type" value="Genomic_DNA"/>
</dbReference>
<keyword evidence="3 6" id="KW-0812">Transmembrane</keyword>
<dbReference type="GO" id="GO:0030150">
    <property type="term" value="P:protein import into mitochondrial matrix"/>
    <property type="evidence" value="ECO:0007669"/>
    <property type="project" value="TreeGrafter"/>
</dbReference>
<dbReference type="SMART" id="SM01378">
    <property type="entry name" value="Romo1"/>
    <property type="match status" value="1"/>
</dbReference>